<dbReference type="PROSITE" id="PS01121">
    <property type="entry name" value="CASPASE_HIS"/>
    <property type="match status" value="1"/>
</dbReference>
<evidence type="ECO:0000256" key="5">
    <source>
        <dbReference type="ARBA" id="ARBA00022703"/>
    </source>
</evidence>
<keyword evidence="11" id="KW-1185">Reference proteome</keyword>
<evidence type="ECO:0000256" key="6">
    <source>
        <dbReference type="ARBA" id="ARBA00022801"/>
    </source>
</evidence>
<evidence type="ECO:0000256" key="3">
    <source>
        <dbReference type="ARBA" id="ARBA00022490"/>
    </source>
</evidence>
<evidence type="ECO:0000313" key="11">
    <source>
        <dbReference type="Proteomes" id="UP000002281"/>
    </source>
</evidence>
<dbReference type="GO" id="GO:0006508">
    <property type="term" value="P:proteolysis"/>
    <property type="evidence" value="ECO:0007669"/>
    <property type="project" value="UniProtKB-KW"/>
</dbReference>
<comment type="similarity">
    <text evidence="2">Belongs to the peptidase C14A family.</text>
</comment>
<dbReference type="SMART" id="SM00115">
    <property type="entry name" value="CASc"/>
    <property type="match status" value="1"/>
</dbReference>
<dbReference type="PROSITE" id="PS01122">
    <property type="entry name" value="CASPASE_CYS"/>
    <property type="match status" value="1"/>
</dbReference>
<reference evidence="10" key="3">
    <citation type="submission" date="2025-09" db="UniProtKB">
        <authorList>
            <consortium name="Ensembl"/>
        </authorList>
    </citation>
    <scope>IDENTIFICATION</scope>
    <source>
        <strain evidence="10">Thoroughbred</strain>
    </source>
</reference>
<evidence type="ECO:0000256" key="7">
    <source>
        <dbReference type="ARBA" id="ARBA00022807"/>
    </source>
</evidence>
<comment type="subcellular location">
    <subcellularLocation>
        <location evidence="1">Cytoplasm</location>
    </subcellularLocation>
</comment>
<gene>
    <name evidence="10" type="primary">CASP6</name>
</gene>
<dbReference type="InterPro" id="IPR016129">
    <property type="entry name" value="Caspase_his_AS"/>
</dbReference>
<evidence type="ECO:0000256" key="4">
    <source>
        <dbReference type="ARBA" id="ARBA00022670"/>
    </source>
</evidence>
<reference evidence="10" key="2">
    <citation type="submission" date="2025-08" db="UniProtKB">
        <authorList>
            <consortium name="Ensembl"/>
        </authorList>
    </citation>
    <scope>IDENTIFICATION</scope>
    <source>
        <strain evidence="10">Thoroughbred</strain>
    </source>
</reference>
<dbReference type="PRINTS" id="PR00376">
    <property type="entry name" value="IL1BCENZYME"/>
</dbReference>
<keyword evidence="4" id="KW-0645">Protease</keyword>
<evidence type="ECO:0000259" key="9">
    <source>
        <dbReference type="PROSITE" id="PS50208"/>
    </source>
</evidence>
<dbReference type="PANTHER" id="PTHR10454:SF206">
    <property type="entry name" value="CASPASE-6"/>
    <property type="match status" value="1"/>
</dbReference>
<protein>
    <submittedName>
        <fullName evidence="10">Caspase 6</fullName>
    </submittedName>
</protein>
<keyword evidence="3" id="KW-0963">Cytoplasm</keyword>
<dbReference type="Pfam" id="PF00656">
    <property type="entry name" value="Peptidase_C14"/>
    <property type="match status" value="1"/>
</dbReference>
<dbReference type="InterPro" id="IPR011600">
    <property type="entry name" value="Pept_C14_caspase"/>
</dbReference>
<dbReference type="Gene3D" id="3.40.50.1460">
    <property type="match status" value="1"/>
</dbReference>
<keyword evidence="5" id="KW-0053">Apoptosis</keyword>
<dbReference type="GO" id="GO:0004197">
    <property type="term" value="F:cysteine-type endopeptidase activity"/>
    <property type="evidence" value="ECO:0007669"/>
    <property type="project" value="InterPro"/>
</dbReference>
<proteinExistence type="inferred from homology"/>
<evidence type="ECO:0000313" key="10">
    <source>
        <dbReference type="Ensembl" id="ENSECAP00000059031.1"/>
    </source>
</evidence>
<dbReference type="GO" id="GO:0006915">
    <property type="term" value="P:apoptotic process"/>
    <property type="evidence" value="ECO:0007669"/>
    <property type="project" value="UniProtKB-KW"/>
</dbReference>
<dbReference type="InterPro" id="IPR015917">
    <property type="entry name" value="Pept_C14A"/>
</dbReference>
<dbReference type="PROSITE" id="PS50208">
    <property type="entry name" value="CASPASE_P20"/>
    <property type="match status" value="1"/>
</dbReference>
<keyword evidence="6" id="KW-0378">Hydrolase</keyword>
<evidence type="ECO:0000256" key="2">
    <source>
        <dbReference type="ARBA" id="ARBA00010134"/>
    </source>
</evidence>
<sequence>MSQYGAKAGRGEEQNMTEIDAFYKREMFDPAEKYKMDHKRRGIALIFNHERFFWHLTLPDRRGTSADRDNLMRRFSDLGFEVKCFNDLKAEELLLKIYEVSTSSHADADCFVCVFLSHGEGNHIYAYDAKIEIQTLTGLFKGDKCQSLVGKPKIFIIQACRGDQHDVPVTPLDVVDHGTDKLDANVTQVDAASVYTLPAGADFLMCYSVAEGAWVFVTGLLQCLGVSPWLALGQVFLLGCGDLVLHLTVLAWISLITWHRVTDESVKYLMEKSFPGTKESYKSNYTEC</sequence>
<accession>A0A9L0R978</accession>
<dbReference type="Ensembl" id="ENSECAT00000080487.1">
    <property type="protein sequence ID" value="ENSECAP00000059031.1"/>
    <property type="gene ID" value="ENSECAG00000015479.3"/>
</dbReference>
<keyword evidence="8" id="KW-0865">Zymogen</keyword>
<dbReference type="GO" id="GO:0005737">
    <property type="term" value="C:cytoplasm"/>
    <property type="evidence" value="ECO:0007669"/>
    <property type="project" value="UniProtKB-SubCell"/>
</dbReference>
<evidence type="ECO:0000256" key="8">
    <source>
        <dbReference type="ARBA" id="ARBA00023145"/>
    </source>
</evidence>
<organism evidence="10 11">
    <name type="scientific">Equus caballus</name>
    <name type="common">Horse</name>
    <dbReference type="NCBI Taxonomy" id="9796"/>
    <lineage>
        <taxon>Eukaryota</taxon>
        <taxon>Metazoa</taxon>
        <taxon>Chordata</taxon>
        <taxon>Craniata</taxon>
        <taxon>Vertebrata</taxon>
        <taxon>Euteleostomi</taxon>
        <taxon>Mammalia</taxon>
        <taxon>Eutheria</taxon>
        <taxon>Laurasiatheria</taxon>
        <taxon>Perissodactyla</taxon>
        <taxon>Equidae</taxon>
        <taxon>Equus</taxon>
    </lineage>
</organism>
<keyword evidence="7" id="KW-0788">Thiol protease</keyword>
<dbReference type="AlphaFoldDB" id="A0A9L0R978"/>
<dbReference type="InterPro" id="IPR033139">
    <property type="entry name" value="Caspase_cys_AS"/>
</dbReference>
<dbReference type="Proteomes" id="UP000002281">
    <property type="component" value="Chromosome 2"/>
</dbReference>
<dbReference type="InterPro" id="IPR001309">
    <property type="entry name" value="Pept_C14_p20"/>
</dbReference>
<dbReference type="SUPFAM" id="SSF52129">
    <property type="entry name" value="Caspase-like"/>
    <property type="match status" value="1"/>
</dbReference>
<dbReference type="CDD" id="cd00032">
    <property type="entry name" value="CASc"/>
    <property type="match status" value="1"/>
</dbReference>
<name>A0A9L0R978_HORSE</name>
<dbReference type="PANTHER" id="PTHR10454">
    <property type="entry name" value="CASPASE"/>
    <property type="match status" value="1"/>
</dbReference>
<dbReference type="GeneTree" id="ENSGT00940000155140"/>
<reference evidence="10 11" key="1">
    <citation type="journal article" date="2009" name="Science">
        <title>Genome sequence, comparative analysis, and population genetics of the domestic horse.</title>
        <authorList>
            <consortium name="Broad Institute Genome Sequencing Platform"/>
            <consortium name="Broad Institute Whole Genome Assembly Team"/>
            <person name="Wade C.M."/>
            <person name="Giulotto E."/>
            <person name="Sigurdsson S."/>
            <person name="Zoli M."/>
            <person name="Gnerre S."/>
            <person name="Imsland F."/>
            <person name="Lear T.L."/>
            <person name="Adelson D.L."/>
            <person name="Bailey E."/>
            <person name="Bellone R.R."/>
            <person name="Bloecker H."/>
            <person name="Distl O."/>
            <person name="Edgar R.C."/>
            <person name="Garber M."/>
            <person name="Leeb T."/>
            <person name="Mauceli E."/>
            <person name="MacLeod J.N."/>
            <person name="Penedo M.C.T."/>
            <person name="Raison J.M."/>
            <person name="Sharpe T."/>
            <person name="Vogel J."/>
            <person name="Andersson L."/>
            <person name="Antczak D.F."/>
            <person name="Biagi T."/>
            <person name="Binns M.M."/>
            <person name="Chowdhary B.P."/>
            <person name="Coleman S.J."/>
            <person name="Della Valle G."/>
            <person name="Fryc S."/>
            <person name="Guerin G."/>
            <person name="Hasegawa T."/>
            <person name="Hill E.W."/>
            <person name="Jurka J."/>
            <person name="Kiialainen A."/>
            <person name="Lindgren G."/>
            <person name="Liu J."/>
            <person name="Magnani E."/>
            <person name="Mickelson J.R."/>
            <person name="Murray J."/>
            <person name="Nergadze S.G."/>
            <person name="Onofrio R."/>
            <person name="Pedroni S."/>
            <person name="Piras M.F."/>
            <person name="Raudsepp T."/>
            <person name="Rocchi M."/>
            <person name="Roeed K.H."/>
            <person name="Ryder O.A."/>
            <person name="Searle S."/>
            <person name="Skow L."/>
            <person name="Swinburne J.E."/>
            <person name="Syvaenen A.C."/>
            <person name="Tozaki T."/>
            <person name="Valberg S.J."/>
            <person name="Vaudin M."/>
            <person name="White J.R."/>
            <person name="Zody M.C."/>
            <person name="Lander E.S."/>
            <person name="Lindblad-Toh K."/>
        </authorList>
    </citation>
    <scope>NUCLEOTIDE SEQUENCE [LARGE SCALE GENOMIC DNA]</scope>
    <source>
        <strain evidence="10 11">Thoroughbred</strain>
    </source>
</reference>
<dbReference type="InterPro" id="IPR029030">
    <property type="entry name" value="Caspase-like_dom_sf"/>
</dbReference>
<feature type="domain" description="Caspase family p20" evidence="9">
    <location>
        <begin position="40"/>
        <end position="164"/>
    </location>
</feature>
<dbReference type="InterPro" id="IPR002398">
    <property type="entry name" value="Pept_C14"/>
</dbReference>
<evidence type="ECO:0000256" key="1">
    <source>
        <dbReference type="ARBA" id="ARBA00004496"/>
    </source>
</evidence>